<sequence length="147" mass="15841">MASFKELAFAICVLCCISSSECRPAVISLGRTHITSNTITTSIGDKLVKKALLIQNSNKPNTIDVESHLVTATQSPKPLAPTTGPTTQNIGSQSTANNEVPQPAQSGNAFIAKFCYERIVKTTKTVCYLTKCFPVTQTRKVLECYGV</sequence>
<dbReference type="AlphaFoldDB" id="A0A7M5WVN7"/>
<protein>
    <recommendedName>
        <fullName evidence="5">Cnidarian restricted protein</fullName>
    </recommendedName>
</protein>
<evidence type="ECO:0000256" key="2">
    <source>
        <dbReference type="SAM" id="SignalP"/>
    </source>
</evidence>
<organism evidence="3 4">
    <name type="scientific">Clytia hemisphaerica</name>
    <dbReference type="NCBI Taxonomy" id="252671"/>
    <lineage>
        <taxon>Eukaryota</taxon>
        <taxon>Metazoa</taxon>
        <taxon>Cnidaria</taxon>
        <taxon>Hydrozoa</taxon>
        <taxon>Hydroidolina</taxon>
        <taxon>Leptothecata</taxon>
        <taxon>Obeliida</taxon>
        <taxon>Clytiidae</taxon>
        <taxon>Clytia</taxon>
    </lineage>
</organism>
<feature type="region of interest" description="Disordered" evidence="1">
    <location>
        <begin position="75"/>
        <end position="101"/>
    </location>
</feature>
<evidence type="ECO:0008006" key="5">
    <source>
        <dbReference type="Google" id="ProtNLM"/>
    </source>
</evidence>
<accession>A0A7M5WVN7</accession>
<feature type="signal peptide" evidence="2">
    <location>
        <begin position="1"/>
        <end position="22"/>
    </location>
</feature>
<evidence type="ECO:0000256" key="1">
    <source>
        <dbReference type="SAM" id="MobiDB-lite"/>
    </source>
</evidence>
<dbReference type="Proteomes" id="UP000594262">
    <property type="component" value="Unplaced"/>
</dbReference>
<keyword evidence="4" id="KW-1185">Reference proteome</keyword>
<dbReference type="EnsemblMetazoa" id="CLYHEMT013846.1">
    <property type="protein sequence ID" value="CLYHEMP013846.1"/>
    <property type="gene ID" value="CLYHEMG013846"/>
</dbReference>
<evidence type="ECO:0000313" key="4">
    <source>
        <dbReference type="Proteomes" id="UP000594262"/>
    </source>
</evidence>
<evidence type="ECO:0000313" key="3">
    <source>
        <dbReference type="EnsemblMetazoa" id="CLYHEMP013846.1"/>
    </source>
</evidence>
<keyword evidence="2" id="KW-0732">Signal</keyword>
<feature type="chain" id="PRO_5029701202" description="Cnidarian restricted protein" evidence="2">
    <location>
        <begin position="23"/>
        <end position="147"/>
    </location>
</feature>
<proteinExistence type="predicted"/>
<name>A0A7M5WVN7_9CNID</name>
<reference evidence="3" key="1">
    <citation type="submission" date="2021-01" db="UniProtKB">
        <authorList>
            <consortium name="EnsemblMetazoa"/>
        </authorList>
    </citation>
    <scope>IDENTIFICATION</scope>
</reference>
<feature type="compositionally biased region" description="Polar residues" evidence="1">
    <location>
        <begin position="83"/>
        <end position="101"/>
    </location>
</feature>